<dbReference type="AlphaFoldDB" id="A0A081B042"/>
<dbReference type="EMBL" id="ANJA01000291">
    <property type="protein sequence ID" value="ETO84503.1"/>
    <property type="molecule type" value="Genomic_DNA"/>
</dbReference>
<reference evidence="2 3" key="1">
    <citation type="submission" date="2013-11" db="EMBL/GenBank/DDBJ databases">
        <title>The Genome Sequence of Phytophthora parasitica P1976.</title>
        <authorList>
            <consortium name="The Broad Institute Genomics Platform"/>
            <person name="Russ C."/>
            <person name="Tyler B."/>
            <person name="Panabieres F."/>
            <person name="Shan W."/>
            <person name="Tripathy S."/>
            <person name="Grunwald N."/>
            <person name="Machado M."/>
            <person name="Johnson C.S."/>
            <person name="Walker B."/>
            <person name="Young S."/>
            <person name="Zeng Q."/>
            <person name="Gargeya S."/>
            <person name="Fitzgerald M."/>
            <person name="Haas B."/>
            <person name="Abouelleil A."/>
            <person name="Allen A.W."/>
            <person name="Alvarado L."/>
            <person name="Arachchi H.M."/>
            <person name="Berlin A.M."/>
            <person name="Chapman S.B."/>
            <person name="Gainer-Dewar J."/>
            <person name="Goldberg J."/>
            <person name="Griggs A."/>
            <person name="Gujja S."/>
            <person name="Hansen M."/>
            <person name="Howarth C."/>
            <person name="Imamovic A."/>
            <person name="Ireland A."/>
            <person name="Larimer J."/>
            <person name="McCowan C."/>
            <person name="Murphy C."/>
            <person name="Pearson M."/>
            <person name="Poon T.W."/>
            <person name="Priest M."/>
            <person name="Roberts A."/>
            <person name="Saif S."/>
            <person name="Shea T."/>
            <person name="Sisk P."/>
            <person name="Sykes S."/>
            <person name="Wortman J."/>
            <person name="Nusbaum C."/>
            <person name="Birren B."/>
        </authorList>
    </citation>
    <scope>NUCLEOTIDE SEQUENCE [LARGE SCALE GENOMIC DNA]</scope>
    <source>
        <strain evidence="2 3">P1976</strain>
    </source>
</reference>
<evidence type="ECO:0000313" key="3">
    <source>
        <dbReference type="Proteomes" id="UP000028582"/>
    </source>
</evidence>
<protein>
    <submittedName>
        <fullName evidence="2">Uncharacterized protein</fullName>
    </submittedName>
</protein>
<feature type="region of interest" description="Disordered" evidence="1">
    <location>
        <begin position="1"/>
        <end position="89"/>
    </location>
</feature>
<accession>A0A081B042</accession>
<comment type="caution">
    <text evidence="2">The sequence shown here is derived from an EMBL/GenBank/DDBJ whole genome shotgun (WGS) entry which is preliminary data.</text>
</comment>
<gene>
    <name evidence="2" type="ORF">F444_01597</name>
</gene>
<organism evidence="2 3">
    <name type="scientific">Phytophthora nicotianae P1976</name>
    <dbReference type="NCBI Taxonomy" id="1317066"/>
    <lineage>
        <taxon>Eukaryota</taxon>
        <taxon>Sar</taxon>
        <taxon>Stramenopiles</taxon>
        <taxon>Oomycota</taxon>
        <taxon>Peronosporomycetes</taxon>
        <taxon>Peronosporales</taxon>
        <taxon>Peronosporaceae</taxon>
        <taxon>Phytophthora</taxon>
    </lineage>
</organism>
<feature type="compositionally biased region" description="Low complexity" evidence="1">
    <location>
        <begin position="1"/>
        <end position="36"/>
    </location>
</feature>
<proteinExistence type="predicted"/>
<name>A0A081B042_PHYNI</name>
<sequence length="161" mass="17093">MTPTATTPKPTKPCLAVSTTAKPTTASPTPAPTVTSSKDKYTQPNTHTCRSNSSTGDQETNNSSFNTAFNGDDGLTPAPTNYGNGRNGAHGDIGGDNAVAVDQRFGAACVGWGRTCDVLNAHRLVPLKRKMAKTYYYADRQESVGFSTYHVNKSANEYQPG</sequence>
<evidence type="ECO:0000313" key="2">
    <source>
        <dbReference type="EMBL" id="ETO84503.1"/>
    </source>
</evidence>
<dbReference type="Proteomes" id="UP000028582">
    <property type="component" value="Unassembled WGS sequence"/>
</dbReference>
<feature type="compositionally biased region" description="Polar residues" evidence="1">
    <location>
        <begin position="42"/>
        <end position="69"/>
    </location>
</feature>
<evidence type="ECO:0000256" key="1">
    <source>
        <dbReference type="SAM" id="MobiDB-lite"/>
    </source>
</evidence>